<sequence length="614" mass="67792">MDTSVRAARRVGTVRRHDWRQYAGRRQSTAPPPLLTARWVPPGESVRVHGHDLPDGMIFVGRADTKEPSCIDPDLAVGGPVDDRRDLGFWPSYETITPAERAAYLRWLSAGRRTPDVSIGYVFLFFYGLERRVVQDRYTDQDVWAEVPLIESEVRALLEVYGEQPPFRRYATAFLDLLELIAAPNRPSPDEFVVPERGEQRWPPPMTIRRALSAHVVHGRPIPAAWALAWAWHGADVDWAAPTARWGEFEEHFASHYQEQYGEGRVLRPTKRQLRVKYEPASEVLESTAFHRRELPEAFGRESRRELTEFVRSTIDDFQPSSQSTTYAAAVAFVELAMALSGKDGLADLAAAALRLDEAERAKLDAHIRSLAGDLGKVGVAGGLAELSATLRATVGELLIQAAATGRLVLPRQISELLASYTRLGLDPATVPRLLQGSLTGRQHPTAWKVQKPARDPVVVRKRDWAKDDYLLPKPEHVVVPRPPKKKPAYKPLDTALIQAKLAETATVSALLHDIFTEEPEPEQPAPQAAAPPTEPVASVAGLDAAHSALLRALAARPTWSRDEFDGLAGQHGLLPAGALDVLNEAALETADDLVLLGDDDLELDPDVLQELLS</sequence>
<dbReference type="Pfam" id="PF13208">
    <property type="entry name" value="TerB_N"/>
    <property type="match status" value="1"/>
</dbReference>
<evidence type="ECO:0000313" key="4">
    <source>
        <dbReference type="Proteomes" id="UP001595699"/>
    </source>
</evidence>
<dbReference type="RefSeq" id="WP_205117356.1">
    <property type="nucleotide sequence ID" value="NZ_JAFBCM010000001.1"/>
</dbReference>
<dbReference type="Pfam" id="PF15615">
    <property type="entry name" value="TerB_C"/>
    <property type="match status" value="1"/>
</dbReference>
<organism evidence="3 4">
    <name type="scientific">Tenggerimyces flavus</name>
    <dbReference type="NCBI Taxonomy" id="1708749"/>
    <lineage>
        <taxon>Bacteria</taxon>
        <taxon>Bacillati</taxon>
        <taxon>Actinomycetota</taxon>
        <taxon>Actinomycetes</taxon>
        <taxon>Propionibacteriales</taxon>
        <taxon>Nocardioidaceae</taxon>
        <taxon>Tenggerimyces</taxon>
    </lineage>
</organism>
<reference evidence="4" key="1">
    <citation type="journal article" date="2019" name="Int. J. Syst. Evol. Microbiol.">
        <title>The Global Catalogue of Microorganisms (GCM) 10K type strain sequencing project: providing services to taxonomists for standard genome sequencing and annotation.</title>
        <authorList>
            <consortium name="The Broad Institute Genomics Platform"/>
            <consortium name="The Broad Institute Genome Sequencing Center for Infectious Disease"/>
            <person name="Wu L."/>
            <person name="Ma J."/>
        </authorList>
    </citation>
    <scope>NUCLEOTIDE SEQUENCE [LARGE SCALE GENOMIC DNA]</scope>
    <source>
        <strain evidence="4">CGMCC 4.7241</strain>
    </source>
</reference>
<evidence type="ECO:0000259" key="1">
    <source>
        <dbReference type="Pfam" id="PF13208"/>
    </source>
</evidence>
<proteinExistence type="predicted"/>
<evidence type="ECO:0000313" key="3">
    <source>
        <dbReference type="EMBL" id="MFC3761142.1"/>
    </source>
</evidence>
<protein>
    <submittedName>
        <fullName evidence="3">TerB N-terminal domain-containing protein</fullName>
    </submittedName>
</protein>
<dbReference type="InterPro" id="IPR025266">
    <property type="entry name" value="TerB_N"/>
</dbReference>
<dbReference type="EMBL" id="JBHRZH010000006">
    <property type="protein sequence ID" value="MFC3761142.1"/>
    <property type="molecule type" value="Genomic_DNA"/>
</dbReference>
<feature type="domain" description="TerB N-terminal" evidence="1">
    <location>
        <begin position="41"/>
        <end position="232"/>
    </location>
</feature>
<dbReference type="InterPro" id="IPR028932">
    <property type="entry name" value="TerB-C"/>
</dbReference>
<evidence type="ECO:0000259" key="2">
    <source>
        <dbReference type="Pfam" id="PF15615"/>
    </source>
</evidence>
<gene>
    <name evidence="3" type="ORF">ACFOUW_09845</name>
</gene>
<feature type="domain" description="TerB-C" evidence="2">
    <location>
        <begin position="492"/>
        <end position="612"/>
    </location>
</feature>
<name>A0ABV7Y968_9ACTN</name>
<dbReference type="Proteomes" id="UP001595699">
    <property type="component" value="Unassembled WGS sequence"/>
</dbReference>
<comment type="caution">
    <text evidence="3">The sequence shown here is derived from an EMBL/GenBank/DDBJ whole genome shotgun (WGS) entry which is preliminary data.</text>
</comment>
<keyword evidence="4" id="KW-1185">Reference proteome</keyword>
<accession>A0ABV7Y968</accession>